<dbReference type="Pfam" id="PF13328">
    <property type="entry name" value="HD_4"/>
    <property type="match status" value="1"/>
</dbReference>
<feature type="domain" description="HD/PDEase" evidence="1">
    <location>
        <begin position="21"/>
        <end position="133"/>
    </location>
</feature>
<sequence>MEKKALEFARKAHGDQQRKYKKELYIEHPIRVAEMLKEIPHTPEMISAAYLHDVVEDTEVTLKQINKEFGKKVGKLVEELTDEFTKDKYPELNRPWRKKKETERIANVSSEAQSIKLADIIDNLPSISHNDSGFAKRYIPEMEALVQVLQGGNQKLWERAQEVVNKAKEIGY</sequence>
<dbReference type="SUPFAM" id="SSF109604">
    <property type="entry name" value="HD-domain/PDEase-like"/>
    <property type="match status" value="1"/>
</dbReference>
<dbReference type="RefSeq" id="WP_026814256.1">
    <property type="nucleotide sequence ID" value="NZ_BMWP01000025.1"/>
</dbReference>
<evidence type="ECO:0000259" key="1">
    <source>
        <dbReference type="SMART" id="SM00471"/>
    </source>
</evidence>
<dbReference type="InterPro" id="IPR003607">
    <property type="entry name" value="HD/PDEase_dom"/>
</dbReference>
<gene>
    <name evidence="2" type="ORF">GCM10007383_30880</name>
</gene>
<proteinExistence type="predicted"/>
<dbReference type="EMBL" id="BMWP01000025">
    <property type="protein sequence ID" value="GGW44283.1"/>
    <property type="molecule type" value="Genomic_DNA"/>
</dbReference>
<reference evidence="2" key="2">
    <citation type="submission" date="2020-09" db="EMBL/GenBank/DDBJ databases">
        <authorList>
            <person name="Sun Q."/>
            <person name="Kim S."/>
        </authorList>
    </citation>
    <scope>NUCLEOTIDE SEQUENCE</scope>
    <source>
        <strain evidence="2">KCTC 12113</strain>
    </source>
</reference>
<accession>A0A918J332</accession>
<evidence type="ECO:0000313" key="2">
    <source>
        <dbReference type="EMBL" id="GGW44283.1"/>
    </source>
</evidence>
<dbReference type="PANTHER" id="PTHR46246:SF1">
    <property type="entry name" value="GUANOSINE-3',5'-BIS(DIPHOSPHATE) 3'-PYROPHOSPHOHYDROLASE MESH1"/>
    <property type="match status" value="1"/>
</dbReference>
<keyword evidence="3" id="KW-1185">Reference proteome</keyword>
<evidence type="ECO:0000313" key="3">
    <source>
        <dbReference type="Proteomes" id="UP000634668"/>
    </source>
</evidence>
<dbReference type="Proteomes" id="UP000634668">
    <property type="component" value="Unassembled WGS sequence"/>
</dbReference>
<dbReference type="SMART" id="SM00471">
    <property type="entry name" value="HDc"/>
    <property type="match status" value="1"/>
</dbReference>
<reference evidence="2" key="1">
    <citation type="journal article" date="2014" name="Int. J. Syst. Evol. Microbiol.">
        <title>Complete genome sequence of Corynebacterium casei LMG S-19264T (=DSM 44701T), isolated from a smear-ripened cheese.</title>
        <authorList>
            <consortium name="US DOE Joint Genome Institute (JGI-PGF)"/>
            <person name="Walter F."/>
            <person name="Albersmeier A."/>
            <person name="Kalinowski J."/>
            <person name="Ruckert C."/>
        </authorList>
    </citation>
    <scope>NUCLEOTIDE SEQUENCE</scope>
    <source>
        <strain evidence="2">KCTC 12113</strain>
    </source>
</reference>
<dbReference type="AlphaFoldDB" id="A0A918J332"/>
<protein>
    <recommendedName>
        <fullName evidence="1">HD/PDEase domain-containing protein</fullName>
    </recommendedName>
</protein>
<dbReference type="GO" id="GO:0008893">
    <property type="term" value="F:guanosine-3',5'-bis(diphosphate) 3'-diphosphatase activity"/>
    <property type="evidence" value="ECO:0007669"/>
    <property type="project" value="TreeGrafter"/>
</dbReference>
<name>A0A918J332_9FLAO</name>
<comment type="caution">
    <text evidence="2">The sequence shown here is derived from an EMBL/GenBank/DDBJ whole genome shotgun (WGS) entry which is preliminary data.</text>
</comment>
<dbReference type="CDD" id="cd00077">
    <property type="entry name" value="HDc"/>
    <property type="match status" value="1"/>
</dbReference>
<dbReference type="PANTHER" id="PTHR46246">
    <property type="entry name" value="GUANOSINE-3',5'-BIS(DIPHOSPHATE) 3'-PYROPHOSPHOHYDROLASE MESH1"/>
    <property type="match status" value="1"/>
</dbReference>
<dbReference type="Gene3D" id="1.10.3210.10">
    <property type="entry name" value="Hypothetical protein af1432"/>
    <property type="match status" value="1"/>
</dbReference>
<dbReference type="InterPro" id="IPR052194">
    <property type="entry name" value="MESH1"/>
</dbReference>
<organism evidence="2 3">
    <name type="scientific">Arenibacter certesii</name>
    <dbReference type="NCBI Taxonomy" id="228955"/>
    <lineage>
        <taxon>Bacteria</taxon>
        <taxon>Pseudomonadati</taxon>
        <taxon>Bacteroidota</taxon>
        <taxon>Flavobacteriia</taxon>
        <taxon>Flavobacteriales</taxon>
        <taxon>Flavobacteriaceae</taxon>
        <taxon>Arenibacter</taxon>
    </lineage>
</organism>